<dbReference type="Proteomes" id="UP000718281">
    <property type="component" value="Unassembled WGS sequence"/>
</dbReference>
<gene>
    <name evidence="2" type="ORF">IPF40_10835</name>
</gene>
<dbReference type="EMBL" id="JADIXZ010000004">
    <property type="protein sequence ID" value="MBK6301506.1"/>
    <property type="molecule type" value="Genomic_DNA"/>
</dbReference>
<feature type="transmembrane region" description="Helical" evidence="1">
    <location>
        <begin position="132"/>
        <end position="163"/>
    </location>
</feature>
<feature type="transmembrane region" description="Helical" evidence="1">
    <location>
        <begin position="33"/>
        <end position="53"/>
    </location>
</feature>
<comment type="caution">
    <text evidence="2">The sequence shown here is derived from an EMBL/GenBank/DDBJ whole genome shotgun (WGS) entry which is preliminary data.</text>
</comment>
<evidence type="ECO:0000256" key="1">
    <source>
        <dbReference type="SAM" id="Phobius"/>
    </source>
</evidence>
<proteinExistence type="predicted"/>
<feature type="transmembrane region" description="Helical" evidence="1">
    <location>
        <begin position="200"/>
        <end position="221"/>
    </location>
</feature>
<accession>A0A935CFX2</accession>
<dbReference type="AlphaFoldDB" id="A0A935CFX2"/>
<name>A0A935CFX2_9MICO</name>
<reference evidence="2 3" key="1">
    <citation type="submission" date="2020-10" db="EMBL/GenBank/DDBJ databases">
        <title>Connecting structure to function with the recovery of over 1000 high-quality activated sludge metagenome-assembled genomes encoding full-length rRNA genes using long-read sequencing.</title>
        <authorList>
            <person name="Singleton C.M."/>
            <person name="Petriglieri F."/>
            <person name="Kristensen J.M."/>
            <person name="Kirkegaard R.H."/>
            <person name="Michaelsen T.Y."/>
            <person name="Andersen M.H."/>
            <person name="Karst S.M."/>
            <person name="Dueholm M.S."/>
            <person name="Nielsen P.H."/>
            <person name="Albertsen M."/>
        </authorList>
    </citation>
    <scope>NUCLEOTIDE SEQUENCE [LARGE SCALE GENOMIC DNA]</scope>
    <source>
        <strain evidence="2">AalE_18-Q3-R2-46_BAT3C.188</strain>
    </source>
</reference>
<evidence type="ECO:0000313" key="2">
    <source>
        <dbReference type="EMBL" id="MBK6301506.1"/>
    </source>
</evidence>
<protein>
    <submittedName>
        <fullName evidence="2">Uncharacterized protein</fullName>
    </submittedName>
</protein>
<sequence length="399" mass="42126">MKFLRPAPPTPERWFLRHGLVSMLRGTHLAAHASVRGAPALIGIFLIEMLWLMPDLLETPYVLGTGVSAITLVFTWVGANLVRRRRPFAAVARFGRIEALAFVLVPTAMVLATSHSAMDVEDLALSAGDVRLLLGITVFGAQLLLLAAVFALVVTGFVSLLSLLGRELIAALSRASGVLTAVIPIMLGFVFFFFFNPGVWLGIANLDTFSFVALVVFLLALGGGFSGSRSQVDLDAHAAFETTEELTAALVGTPLHDGAAGIPTPAVCPLDSTQLASLRMVAVLSRLVTAAVLGSAVFGIFLVMGFIVIGADTTLAWARTPPSIVFGIDLGGGVEHMVTWQQLRVAGFLAAFSSFNYMLVAATDGRLRQDAADATTAIVRQACALRLAVLGQAPTQPTS</sequence>
<keyword evidence="1" id="KW-0472">Membrane</keyword>
<keyword evidence="1" id="KW-1133">Transmembrane helix</keyword>
<feature type="transmembrane region" description="Helical" evidence="1">
    <location>
        <begin position="94"/>
        <end position="112"/>
    </location>
</feature>
<evidence type="ECO:0000313" key="3">
    <source>
        <dbReference type="Proteomes" id="UP000718281"/>
    </source>
</evidence>
<organism evidence="2 3">
    <name type="scientific">Candidatus Phosphoribacter hodrii</name>
    <dbReference type="NCBI Taxonomy" id="2953743"/>
    <lineage>
        <taxon>Bacteria</taxon>
        <taxon>Bacillati</taxon>
        <taxon>Actinomycetota</taxon>
        <taxon>Actinomycetes</taxon>
        <taxon>Micrococcales</taxon>
        <taxon>Dermatophilaceae</taxon>
        <taxon>Candidatus Phosphoribacter</taxon>
    </lineage>
</organism>
<feature type="transmembrane region" description="Helical" evidence="1">
    <location>
        <begin position="343"/>
        <end position="360"/>
    </location>
</feature>
<feature type="transmembrane region" description="Helical" evidence="1">
    <location>
        <begin position="287"/>
        <end position="311"/>
    </location>
</feature>
<keyword evidence="1" id="KW-0812">Transmembrane</keyword>
<feature type="transmembrane region" description="Helical" evidence="1">
    <location>
        <begin position="175"/>
        <end position="194"/>
    </location>
</feature>
<feature type="transmembrane region" description="Helical" evidence="1">
    <location>
        <begin position="59"/>
        <end position="82"/>
    </location>
</feature>